<dbReference type="AlphaFoldDB" id="A0A9D7HK74"/>
<dbReference type="HAMAP" id="MF_00009">
    <property type="entry name" value="Endoribonucl_YbeY"/>
    <property type="match status" value="1"/>
</dbReference>
<feature type="binding site" evidence="7">
    <location>
        <position position="119"/>
    </location>
    <ligand>
        <name>Zn(2+)</name>
        <dbReference type="ChEBI" id="CHEBI:29105"/>
        <note>catalytic</note>
    </ligand>
</feature>
<organism evidence="8 9">
    <name type="scientific">Candidatus Methylophosphatis roskildensis</name>
    <dbReference type="NCBI Taxonomy" id="2899263"/>
    <lineage>
        <taxon>Bacteria</taxon>
        <taxon>Pseudomonadati</taxon>
        <taxon>Pseudomonadota</taxon>
        <taxon>Betaproteobacteria</taxon>
        <taxon>Nitrosomonadales</taxon>
        <taxon>Sterolibacteriaceae</taxon>
        <taxon>Candidatus Methylophosphatis</taxon>
    </lineage>
</organism>
<evidence type="ECO:0000256" key="2">
    <source>
        <dbReference type="ARBA" id="ARBA00022722"/>
    </source>
</evidence>
<dbReference type="Pfam" id="PF02130">
    <property type="entry name" value="YbeY"/>
    <property type="match status" value="1"/>
</dbReference>
<keyword evidence="7" id="KW-0698">rRNA processing</keyword>
<dbReference type="SUPFAM" id="SSF55486">
    <property type="entry name" value="Metalloproteases ('zincins'), catalytic domain"/>
    <property type="match status" value="1"/>
</dbReference>
<reference evidence="8" key="1">
    <citation type="submission" date="2020-10" db="EMBL/GenBank/DDBJ databases">
        <title>Connecting structure to function with the recovery of over 1000 high-quality activated sludge metagenome-assembled genomes encoding full-length rRNA genes using long-read sequencing.</title>
        <authorList>
            <person name="Singleton C.M."/>
            <person name="Petriglieri F."/>
            <person name="Kristensen J.M."/>
            <person name="Kirkegaard R.H."/>
            <person name="Michaelsen T.Y."/>
            <person name="Andersen M.H."/>
            <person name="Karst S.M."/>
            <person name="Dueholm M.S."/>
            <person name="Nielsen P.H."/>
            <person name="Albertsen M."/>
        </authorList>
    </citation>
    <scope>NUCLEOTIDE SEQUENCE</scope>
    <source>
        <strain evidence="8">Bjer_18-Q3-R1-45_BAT3C.347</strain>
    </source>
</reference>
<dbReference type="GO" id="GO:0005737">
    <property type="term" value="C:cytoplasm"/>
    <property type="evidence" value="ECO:0007669"/>
    <property type="project" value="UniProtKB-SubCell"/>
</dbReference>
<evidence type="ECO:0000256" key="1">
    <source>
        <dbReference type="ARBA" id="ARBA00010875"/>
    </source>
</evidence>
<accession>A0A9D7HK74</accession>
<keyword evidence="7" id="KW-0963">Cytoplasm</keyword>
<dbReference type="PANTHER" id="PTHR46986">
    <property type="entry name" value="ENDORIBONUCLEASE YBEY, CHLOROPLASTIC"/>
    <property type="match status" value="1"/>
</dbReference>
<evidence type="ECO:0000313" key="9">
    <source>
        <dbReference type="Proteomes" id="UP000807785"/>
    </source>
</evidence>
<dbReference type="InterPro" id="IPR023091">
    <property type="entry name" value="MetalPrtase_cat_dom_sf_prd"/>
</dbReference>
<dbReference type="EC" id="3.1.-.-" evidence="7"/>
<name>A0A9D7HK74_9PROT</name>
<evidence type="ECO:0000256" key="4">
    <source>
        <dbReference type="ARBA" id="ARBA00022759"/>
    </source>
</evidence>
<keyword evidence="6 7" id="KW-0862">Zinc</keyword>
<dbReference type="EMBL" id="JADJEV010000001">
    <property type="protein sequence ID" value="MBK6971619.1"/>
    <property type="molecule type" value="Genomic_DNA"/>
</dbReference>
<evidence type="ECO:0000256" key="5">
    <source>
        <dbReference type="ARBA" id="ARBA00022801"/>
    </source>
</evidence>
<comment type="cofactor">
    <cofactor evidence="7">
        <name>Zn(2+)</name>
        <dbReference type="ChEBI" id="CHEBI:29105"/>
    </cofactor>
    <text evidence="7">Binds 1 zinc ion.</text>
</comment>
<feature type="binding site" evidence="7">
    <location>
        <position position="129"/>
    </location>
    <ligand>
        <name>Zn(2+)</name>
        <dbReference type="ChEBI" id="CHEBI:29105"/>
        <note>catalytic</note>
    </ligand>
</feature>
<keyword evidence="4 7" id="KW-0255">Endonuclease</keyword>
<feature type="binding site" evidence="7">
    <location>
        <position position="123"/>
    </location>
    <ligand>
        <name>Zn(2+)</name>
        <dbReference type="ChEBI" id="CHEBI:29105"/>
        <note>catalytic</note>
    </ligand>
</feature>
<dbReference type="GO" id="GO:0006364">
    <property type="term" value="P:rRNA processing"/>
    <property type="evidence" value="ECO:0007669"/>
    <property type="project" value="UniProtKB-UniRule"/>
</dbReference>
<dbReference type="GO" id="GO:0004521">
    <property type="term" value="F:RNA endonuclease activity"/>
    <property type="evidence" value="ECO:0007669"/>
    <property type="project" value="UniProtKB-UniRule"/>
</dbReference>
<evidence type="ECO:0000256" key="3">
    <source>
        <dbReference type="ARBA" id="ARBA00022723"/>
    </source>
</evidence>
<evidence type="ECO:0000313" key="8">
    <source>
        <dbReference type="EMBL" id="MBK6971619.1"/>
    </source>
</evidence>
<protein>
    <recommendedName>
        <fullName evidence="7">Endoribonuclease YbeY</fullName>
        <ecNumber evidence="7">3.1.-.-</ecNumber>
    </recommendedName>
</protein>
<gene>
    <name evidence="7 8" type="primary">ybeY</name>
    <name evidence="8" type="ORF">IPH26_01150</name>
</gene>
<dbReference type="Gene3D" id="3.40.390.30">
    <property type="entry name" value="Metalloproteases ('zincins'), catalytic domain"/>
    <property type="match status" value="1"/>
</dbReference>
<dbReference type="GO" id="GO:0004222">
    <property type="term" value="F:metalloendopeptidase activity"/>
    <property type="evidence" value="ECO:0007669"/>
    <property type="project" value="InterPro"/>
</dbReference>
<dbReference type="Proteomes" id="UP000807785">
    <property type="component" value="Unassembled WGS sequence"/>
</dbReference>
<evidence type="ECO:0000256" key="7">
    <source>
        <dbReference type="HAMAP-Rule" id="MF_00009"/>
    </source>
</evidence>
<keyword evidence="3 7" id="KW-0479">Metal-binding</keyword>
<keyword evidence="5 7" id="KW-0378">Hydrolase</keyword>
<dbReference type="PANTHER" id="PTHR46986:SF1">
    <property type="entry name" value="ENDORIBONUCLEASE YBEY, CHLOROPLASTIC"/>
    <property type="match status" value="1"/>
</dbReference>
<keyword evidence="7" id="KW-0690">Ribosome biogenesis</keyword>
<proteinExistence type="inferred from homology"/>
<comment type="caution">
    <text evidence="8">The sequence shown here is derived from an EMBL/GenBank/DDBJ whole genome shotgun (WGS) entry which is preliminary data.</text>
</comment>
<dbReference type="PROSITE" id="PS01306">
    <property type="entry name" value="UPF0054"/>
    <property type="match status" value="1"/>
</dbReference>
<comment type="subcellular location">
    <subcellularLocation>
        <location evidence="7">Cytoplasm</location>
    </subcellularLocation>
</comment>
<keyword evidence="2 7" id="KW-0540">Nuclease</keyword>
<dbReference type="GO" id="GO:0008270">
    <property type="term" value="F:zinc ion binding"/>
    <property type="evidence" value="ECO:0007669"/>
    <property type="project" value="UniProtKB-UniRule"/>
</dbReference>
<dbReference type="InterPro" id="IPR002036">
    <property type="entry name" value="YbeY"/>
</dbReference>
<dbReference type="NCBIfam" id="TIGR00043">
    <property type="entry name" value="rRNA maturation RNase YbeY"/>
    <property type="match status" value="1"/>
</dbReference>
<comment type="function">
    <text evidence="7">Single strand-specific metallo-endoribonuclease involved in late-stage 70S ribosome quality control and in maturation of the 3' terminus of the 16S rRNA.</text>
</comment>
<comment type="similarity">
    <text evidence="1 7">Belongs to the endoribonuclease YbeY family.</text>
</comment>
<dbReference type="InterPro" id="IPR020549">
    <property type="entry name" value="YbeY_CS"/>
</dbReference>
<evidence type="ECO:0000256" key="6">
    <source>
        <dbReference type="ARBA" id="ARBA00022833"/>
    </source>
</evidence>
<sequence>MVSRAAARSESGHGRRLSLSVQYAVHADGLPSRASVRHWVRAVCGDAAHVTVRFVAEEEGRALNRAYRGKDYATNVLSFAYSPEPLLTGDLVVCAPVAMREAAGRGKPADAHFAHLIVHGMLHLQGYDHEVEADAATMEARERIILSGLGYPDPYEGER</sequence>